<dbReference type="Proteomes" id="UP001642720">
    <property type="component" value="Unassembled WGS sequence"/>
</dbReference>
<reference evidence="1 2" key="1">
    <citation type="submission" date="2018-01" db="EMBL/GenBank/DDBJ databases">
        <title>Genome characterization of the sugarcane-associated fungus Trichoderma ghanense CCMA-1212 and their application in lignocelulose bioconversion.</title>
        <authorList>
            <person name="Steindorff A.S."/>
            <person name="Mendes T.D."/>
            <person name="Vilela E.S.D."/>
            <person name="Rodrigues D.S."/>
            <person name="Formighieri E.F."/>
            <person name="Melo I.S."/>
            <person name="Favaro L.C.L."/>
        </authorList>
    </citation>
    <scope>NUCLEOTIDE SEQUENCE [LARGE SCALE GENOMIC DNA]</scope>
    <source>
        <strain evidence="1 2">CCMA-1212</strain>
    </source>
</reference>
<dbReference type="RefSeq" id="XP_073560732.1">
    <property type="nucleotide sequence ID" value="XM_073701235.1"/>
</dbReference>
<dbReference type="EMBL" id="PPTA01000004">
    <property type="protein sequence ID" value="TFB04531.1"/>
    <property type="molecule type" value="Genomic_DNA"/>
</dbReference>
<accession>A0ABY2H8P3</accession>
<comment type="caution">
    <text evidence="1">The sequence shown here is derived from an EMBL/GenBank/DDBJ whole genome shotgun (WGS) entry which is preliminary data.</text>
</comment>
<organism evidence="1 2">
    <name type="scientific">Trichoderma ghanense</name>
    <dbReference type="NCBI Taxonomy" id="65468"/>
    <lineage>
        <taxon>Eukaryota</taxon>
        <taxon>Fungi</taxon>
        <taxon>Dikarya</taxon>
        <taxon>Ascomycota</taxon>
        <taxon>Pezizomycotina</taxon>
        <taxon>Sordariomycetes</taxon>
        <taxon>Hypocreomycetidae</taxon>
        <taxon>Hypocreales</taxon>
        <taxon>Hypocreaceae</taxon>
        <taxon>Trichoderma</taxon>
    </lineage>
</organism>
<dbReference type="GeneID" id="300575685"/>
<name>A0ABY2H8P3_9HYPO</name>
<gene>
    <name evidence="1" type="ORF">CCMA1212_003906</name>
</gene>
<evidence type="ECO:0000313" key="1">
    <source>
        <dbReference type="EMBL" id="TFB04531.1"/>
    </source>
</evidence>
<sequence length="108" mass="11997">MYPGPWLLSPKNTPCGRYETIHKPNRQHALPRCFSNQGSWCTFCLTCIRSLQFKKQLQLCKQGHVLQPRNCECYSRFSGSGLVACCGTERTVGPPLVSSPPLDSAPLA</sequence>
<evidence type="ECO:0000313" key="2">
    <source>
        <dbReference type="Proteomes" id="UP001642720"/>
    </source>
</evidence>
<proteinExistence type="predicted"/>
<keyword evidence="2" id="KW-1185">Reference proteome</keyword>
<protein>
    <submittedName>
        <fullName evidence="1">Uncharacterized protein</fullName>
    </submittedName>
</protein>